<gene>
    <name evidence="3" type="ORF">B0T20DRAFT_493973</name>
</gene>
<evidence type="ECO:0000256" key="2">
    <source>
        <dbReference type="SAM" id="MobiDB-lite"/>
    </source>
</evidence>
<reference evidence="3" key="1">
    <citation type="journal article" date="2023" name="Mol. Phylogenet. Evol.">
        <title>Genome-scale phylogeny and comparative genomics of the fungal order Sordariales.</title>
        <authorList>
            <person name="Hensen N."/>
            <person name="Bonometti L."/>
            <person name="Westerberg I."/>
            <person name="Brannstrom I.O."/>
            <person name="Guillou S."/>
            <person name="Cros-Aarteil S."/>
            <person name="Calhoun S."/>
            <person name="Haridas S."/>
            <person name="Kuo A."/>
            <person name="Mondo S."/>
            <person name="Pangilinan J."/>
            <person name="Riley R."/>
            <person name="LaButti K."/>
            <person name="Andreopoulos B."/>
            <person name="Lipzen A."/>
            <person name="Chen C."/>
            <person name="Yan M."/>
            <person name="Daum C."/>
            <person name="Ng V."/>
            <person name="Clum A."/>
            <person name="Steindorff A."/>
            <person name="Ohm R.A."/>
            <person name="Martin F."/>
            <person name="Silar P."/>
            <person name="Natvig D.O."/>
            <person name="Lalanne C."/>
            <person name="Gautier V."/>
            <person name="Ament-Velasquez S.L."/>
            <person name="Kruys A."/>
            <person name="Hutchinson M.I."/>
            <person name="Powell A.J."/>
            <person name="Barry K."/>
            <person name="Miller A.N."/>
            <person name="Grigoriev I.V."/>
            <person name="Debuchy R."/>
            <person name="Gladieux P."/>
            <person name="Hiltunen Thoren M."/>
            <person name="Johannesson H."/>
        </authorList>
    </citation>
    <scope>NUCLEOTIDE SEQUENCE</scope>
    <source>
        <strain evidence="3">FGSC 1904</strain>
    </source>
</reference>
<dbReference type="EMBL" id="JAUTDP010000020">
    <property type="protein sequence ID" value="KAK3386308.1"/>
    <property type="molecule type" value="Genomic_DNA"/>
</dbReference>
<sequence>MMSSTSFSASTTGPGPFSYNNETQARAGAGTTTGIGPSLNPGSGPGAGAGYGMHPHLQQRQQQQQQPLSLDTEPIILDSTFPLPSPSTTQPHNFTSFPTNPQNQNQQQLPTGPQNSDDLHLQLQNLQSLLTRALSERDSARLSLATLRNDLYNARQVEKRLRIERDEARAEVSFLKKERLQTKQTEGRLRRERDEARLALATAVRGGKISLKGMGHGTGGLGGMGGKAKGKAQGGMTGIEMLLGGSGPKVGGGKAGAGAGAGVVGKGMGTGTGAGQMQTSGVGVGVTAQFGGGGGEQGHSPPGAGLLGGTTGTAAGMEGIGEFGMAGLQQEFGTDIDQQLEEFLMMHGAGSREASPIQQVPTPPGNAGMGYGYEASHGTGTTGGGQFEMMQS</sequence>
<feature type="region of interest" description="Disordered" evidence="2">
    <location>
        <begin position="292"/>
        <end position="313"/>
    </location>
</feature>
<reference evidence="3" key="2">
    <citation type="submission" date="2023-07" db="EMBL/GenBank/DDBJ databases">
        <authorList>
            <consortium name="Lawrence Berkeley National Laboratory"/>
            <person name="Haridas S."/>
            <person name="Hensen N."/>
            <person name="Bonometti L."/>
            <person name="Westerberg I."/>
            <person name="Brannstrom I.O."/>
            <person name="Guillou S."/>
            <person name="Cros-Aarteil S."/>
            <person name="Calhoun S."/>
            <person name="Kuo A."/>
            <person name="Mondo S."/>
            <person name="Pangilinan J."/>
            <person name="Riley R."/>
            <person name="LaButti K."/>
            <person name="Andreopoulos B."/>
            <person name="Lipzen A."/>
            <person name="Chen C."/>
            <person name="Yanf M."/>
            <person name="Daum C."/>
            <person name="Ng V."/>
            <person name="Clum A."/>
            <person name="Steindorff A."/>
            <person name="Ohm R."/>
            <person name="Martin F."/>
            <person name="Silar P."/>
            <person name="Natvig D."/>
            <person name="Lalanne C."/>
            <person name="Gautier V."/>
            <person name="Ament-velasquez S.L."/>
            <person name="Kruys A."/>
            <person name="Hutchinson M.I."/>
            <person name="Powell A.J."/>
            <person name="Barry K."/>
            <person name="Miller A.N."/>
            <person name="Grigoriev I.V."/>
            <person name="Debuchy R."/>
            <person name="Gladieux P."/>
            <person name="Thoren M.H."/>
            <person name="Johannesson H."/>
        </authorList>
    </citation>
    <scope>NUCLEOTIDE SEQUENCE</scope>
    <source>
        <strain evidence="3">FGSC 1904</strain>
    </source>
</reference>
<feature type="compositionally biased region" description="Polar residues" evidence="2">
    <location>
        <begin position="86"/>
        <end position="97"/>
    </location>
</feature>
<feature type="compositionally biased region" description="Low complexity" evidence="2">
    <location>
        <begin position="25"/>
        <end position="42"/>
    </location>
</feature>
<feature type="compositionally biased region" description="Low complexity" evidence="2">
    <location>
        <begin position="1"/>
        <end position="12"/>
    </location>
</feature>
<dbReference type="Proteomes" id="UP001281003">
    <property type="component" value="Unassembled WGS sequence"/>
</dbReference>
<protein>
    <submittedName>
        <fullName evidence="3">Uncharacterized protein</fullName>
    </submittedName>
</protein>
<organism evidence="3 4">
    <name type="scientific">Sordaria brevicollis</name>
    <dbReference type="NCBI Taxonomy" id="83679"/>
    <lineage>
        <taxon>Eukaryota</taxon>
        <taxon>Fungi</taxon>
        <taxon>Dikarya</taxon>
        <taxon>Ascomycota</taxon>
        <taxon>Pezizomycotina</taxon>
        <taxon>Sordariomycetes</taxon>
        <taxon>Sordariomycetidae</taxon>
        <taxon>Sordariales</taxon>
        <taxon>Sordariaceae</taxon>
        <taxon>Sordaria</taxon>
    </lineage>
</organism>
<keyword evidence="1" id="KW-0175">Coiled coil</keyword>
<accession>A0AAE0NRD8</accession>
<feature type="region of interest" description="Disordered" evidence="2">
    <location>
        <begin position="1"/>
        <end position="117"/>
    </location>
</feature>
<evidence type="ECO:0000313" key="4">
    <source>
        <dbReference type="Proteomes" id="UP001281003"/>
    </source>
</evidence>
<proteinExistence type="predicted"/>
<feature type="compositionally biased region" description="Low complexity" evidence="2">
    <location>
        <begin position="98"/>
        <end position="117"/>
    </location>
</feature>
<evidence type="ECO:0000256" key="1">
    <source>
        <dbReference type="SAM" id="Coils"/>
    </source>
</evidence>
<dbReference type="AlphaFoldDB" id="A0AAE0NRD8"/>
<keyword evidence="4" id="KW-1185">Reference proteome</keyword>
<name>A0AAE0NRD8_SORBR</name>
<evidence type="ECO:0000313" key="3">
    <source>
        <dbReference type="EMBL" id="KAK3386308.1"/>
    </source>
</evidence>
<comment type="caution">
    <text evidence="3">The sequence shown here is derived from an EMBL/GenBank/DDBJ whole genome shotgun (WGS) entry which is preliminary data.</text>
</comment>
<feature type="coiled-coil region" evidence="1">
    <location>
        <begin position="158"/>
        <end position="195"/>
    </location>
</feature>